<reference evidence="10" key="1">
    <citation type="journal article" date="2022" name="Int. J. Mol. Sci.">
        <title>Draft Genome of Tanacetum Coccineum: Genomic Comparison of Closely Related Tanacetum-Family Plants.</title>
        <authorList>
            <person name="Yamashiro T."/>
            <person name="Shiraishi A."/>
            <person name="Nakayama K."/>
            <person name="Satake H."/>
        </authorList>
    </citation>
    <scope>NUCLEOTIDE SEQUENCE</scope>
</reference>
<feature type="region of interest" description="Disordered" evidence="8">
    <location>
        <begin position="473"/>
        <end position="514"/>
    </location>
</feature>
<evidence type="ECO:0000256" key="5">
    <source>
        <dbReference type="ARBA" id="ARBA00022801"/>
    </source>
</evidence>
<evidence type="ECO:0000256" key="1">
    <source>
        <dbReference type="ARBA" id="ARBA00022679"/>
    </source>
</evidence>
<dbReference type="SUPFAM" id="SSF56672">
    <property type="entry name" value="DNA/RNA polymerases"/>
    <property type="match status" value="1"/>
</dbReference>
<gene>
    <name evidence="10" type="ORF">Tco_0975135</name>
</gene>
<dbReference type="Gene3D" id="3.30.70.270">
    <property type="match status" value="2"/>
</dbReference>
<dbReference type="Pfam" id="PF17921">
    <property type="entry name" value="Integrase_H2C2"/>
    <property type="match status" value="1"/>
</dbReference>
<reference evidence="10" key="2">
    <citation type="submission" date="2022-01" db="EMBL/GenBank/DDBJ databases">
        <authorList>
            <person name="Yamashiro T."/>
            <person name="Shiraishi A."/>
            <person name="Satake H."/>
            <person name="Nakayama K."/>
        </authorList>
    </citation>
    <scope>NUCLEOTIDE SEQUENCE</scope>
</reference>
<dbReference type="Gene3D" id="1.10.340.70">
    <property type="match status" value="1"/>
</dbReference>
<keyword evidence="3" id="KW-0540">Nuclease</keyword>
<evidence type="ECO:0000256" key="2">
    <source>
        <dbReference type="ARBA" id="ARBA00022695"/>
    </source>
</evidence>
<dbReference type="CDD" id="cd09274">
    <property type="entry name" value="RNase_HI_RT_Ty3"/>
    <property type="match status" value="1"/>
</dbReference>
<keyword evidence="2" id="KW-0548">Nucleotidyltransferase</keyword>
<evidence type="ECO:0000256" key="8">
    <source>
        <dbReference type="SAM" id="MobiDB-lite"/>
    </source>
</evidence>
<dbReference type="InterPro" id="IPR041373">
    <property type="entry name" value="RT_RNaseH"/>
</dbReference>
<evidence type="ECO:0000259" key="9">
    <source>
        <dbReference type="PROSITE" id="PS50158"/>
    </source>
</evidence>
<evidence type="ECO:0000313" key="11">
    <source>
        <dbReference type="Proteomes" id="UP001151760"/>
    </source>
</evidence>
<organism evidence="10 11">
    <name type="scientific">Tanacetum coccineum</name>
    <dbReference type="NCBI Taxonomy" id="301880"/>
    <lineage>
        <taxon>Eukaryota</taxon>
        <taxon>Viridiplantae</taxon>
        <taxon>Streptophyta</taxon>
        <taxon>Embryophyta</taxon>
        <taxon>Tracheophyta</taxon>
        <taxon>Spermatophyta</taxon>
        <taxon>Magnoliopsida</taxon>
        <taxon>eudicotyledons</taxon>
        <taxon>Gunneridae</taxon>
        <taxon>Pentapetalae</taxon>
        <taxon>asterids</taxon>
        <taxon>campanulids</taxon>
        <taxon>Asterales</taxon>
        <taxon>Asteraceae</taxon>
        <taxon>Asteroideae</taxon>
        <taxon>Anthemideae</taxon>
        <taxon>Anthemidinae</taxon>
        <taxon>Tanacetum</taxon>
    </lineage>
</organism>
<dbReference type="PANTHER" id="PTHR37984">
    <property type="entry name" value="PROTEIN CBG26694"/>
    <property type="match status" value="1"/>
</dbReference>
<evidence type="ECO:0000256" key="6">
    <source>
        <dbReference type="ARBA" id="ARBA00022918"/>
    </source>
</evidence>
<comment type="caution">
    <text evidence="10">The sequence shown here is derived from an EMBL/GenBank/DDBJ whole genome shotgun (WGS) entry which is preliminary data.</text>
</comment>
<dbReference type="InterPro" id="IPR043128">
    <property type="entry name" value="Rev_trsase/Diguanyl_cyclase"/>
</dbReference>
<evidence type="ECO:0000256" key="3">
    <source>
        <dbReference type="ARBA" id="ARBA00022722"/>
    </source>
</evidence>
<dbReference type="Pfam" id="PF00098">
    <property type="entry name" value="zf-CCHC"/>
    <property type="match status" value="1"/>
</dbReference>
<dbReference type="InterPro" id="IPR036875">
    <property type="entry name" value="Znf_CCHC_sf"/>
</dbReference>
<keyword evidence="5" id="KW-0378">Hydrolase</keyword>
<keyword evidence="1" id="KW-0808">Transferase</keyword>
<dbReference type="InterPro" id="IPR041588">
    <property type="entry name" value="Integrase_H2C2"/>
</dbReference>
<feature type="domain" description="CCHC-type" evidence="9">
    <location>
        <begin position="562"/>
        <end position="577"/>
    </location>
</feature>
<evidence type="ECO:0000256" key="4">
    <source>
        <dbReference type="ARBA" id="ARBA00022759"/>
    </source>
</evidence>
<keyword evidence="7" id="KW-0863">Zinc-finger</keyword>
<dbReference type="InterPro" id="IPR001878">
    <property type="entry name" value="Znf_CCHC"/>
</dbReference>
<evidence type="ECO:0000313" key="10">
    <source>
        <dbReference type="EMBL" id="GJT48978.1"/>
    </source>
</evidence>
<keyword evidence="4" id="KW-0255">Endonuclease</keyword>
<dbReference type="EMBL" id="BQNB010016198">
    <property type="protein sequence ID" value="GJT48978.1"/>
    <property type="molecule type" value="Genomic_DNA"/>
</dbReference>
<dbReference type="Gene3D" id="4.10.60.10">
    <property type="entry name" value="Zinc finger, CCHC-type"/>
    <property type="match status" value="1"/>
</dbReference>
<feature type="compositionally biased region" description="Basic and acidic residues" evidence="8">
    <location>
        <begin position="473"/>
        <end position="501"/>
    </location>
</feature>
<dbReference type="SUPFAM" id="SSF57756">
    <property type="entry name" value="Retrovirus zinc finger-like domains"/>
    <property type="match status" value="1"/>
</dbReference>
<dbReference type="Pfam" id="PF17917">
    <property type="entry name" value="RT_RNaseH"/>
    <property type="match status" value="1"/>
</dbReference>
<keyword evidence="7" id="KW-0479">Metal-binding</keyword>
<dbReference type="Proteomes" id="UP001151760">
    <property type="component" value="Unassembled WGS sequence"/>
</dbReference>
<dbReference type="InterPro" id="IPR050951">
    <property type="entry name" value="Retrovirus_Pol_polyprotein"/>
</dbReference>
<name>A0ABQ5EDJ8_9ASTR</name>
<dbReference type="GO" id="GO:0003964">
    <property type="term" value="F:RNA-directed DNA polymerase activity"/>
    <property type="evidence" value="ECO:0007669"/>
    <property type="project" value="UniProtKB-KW"/>
</dbReference>
<protein>
    <submittedName>
        <fullName evidence="10">Reverse transcriptase domain-containing protein</fullName>
    </submittedName>
</protein>
<accession>A0ABQ5EDJ8</accession>
<proteinExistence type="predicted"/>
<keyword evidence="11" id="KW-1185">Reference proteome</keyword>
<dbReference type="SMART" id="SM00343">
    <property type="entry name" value="ZnF_C2HC"/>
    <property type="match status" value="2"/>
</dbReference>
<keyword evidence="7" id="KW-0862">Zinc</keyword>
<evidence type="ECO:0000256" key="7">
    <source>
        <dbReference type="PROSITE-ProRule" id="PRU00047"/>
    </source>
</evidence>
<dbReference type="InterPro" id="IPR045358">
    <property type="entry name" value="Ty3_capsid"/>
</dbReference>
<dbReference type="Gene3D" id="3.10.20.370">
    <property type="match status" value="1"/>
</dbReference>
<dbReference type="Pfam" id="PF19259">
    <property type="entry name" value="Ty3_capsid"/>
    <property type="match status" value="1"/>
</dbReference>
<keyword evidence="6 10" id="KW-0695">RNA-directed DNA polymerase</keyword>
<sequence>MAKNVEDIYTTQIIMENLPLDHNEFALAAEAAPNNNNGWIEWDVPLGGEMDEPMVDPEFDEEEMDDDDGWEEDDEWLMAPVTPPRATVTVSSTYEVGGPSTATPVGHPLAIMAPGVATQPQVIDDLCTQMDNLEYRHGALTRRMEAVSDIEVANSTAIGEIHPRVTTVEEQVQTLQTALHGAELQNQQLRTRVAVDNEWRGTMMSYMLWMEERLTVLEKRLSGPIMPPKAMSEARMREVIREQVAASMAEFVANMNRGAGGDEAGGAGAGGAGAGGAGAGGAGVGGAGPAAPKITGCTYITFMKCDPQPFKGTEGAVGLCQWFEKLESVFRISDCKERDKVKFATATLQGRALTWWNGRIASMGIDAANGTPWTEVRKWMTEEFCPRSVLQRLEQELYNLKLKGTDIDGYTNRFHELALLCPRMVEPEQVKVEQYIRGLSKNIRGDVTSSRPAGIDEAVRMAYQLIGQIIQDKTDEASESEKRKGEGDRGGRGDNRRDYNRRQNQRRANARAMTNAAPNDNEVCPKCKNKKHAGDCWKCGKCGKLGHKTAACWSLDRKDVTCFNCNEKGHRKRDCPKVEKEHGLGGNNGSCLQDWSCDAQQDRMSLLLSEIFPRYFPMELPGLSSPGKLEFHIVHYSGAAPWRVRPYRLAPSEMKELSKQLQELSEKELNKLTIKNRYPLRRIDDIFDQRQKFSVLSKIDFTFGYHYLRIREVDHSNSKHLELVMDIMKEHGEHLKTILNLLRSEKLYVKFSKCDFWLDSVQFLGHVIDSSGVHVDPAKIEAIKNWAAPTTPTEKNKPYVWGDNEEEAFQTLKLKLCSAPILSLPEGSEDFVVYCDASLKGFGAVLMQREKVIAYASRQLRKNEENYTTHDLELGAVVFALRLWRHYLYGTKCTVYTDHKSLQYILDQKELNMRQRRWIELLSDYDCVIRYHPGKANVVADALSRKDKEPIRVRALVVMVHNNLPEQIRNAQVEACKEENIGAEGFLGKGEPFEVRSDGTKCLKGRVWLPLFGGLRGLIMSESHKSKYSIHPGSDKMYHDLRKLYWWPNMKADIATYVSKCLTCAKVKAEHQKPSGLLQQPEILVWK</sequence>
<dbReference type="InterPro" id="IPR043502">
    <property type="entry name" value="DNA/RNA_pol_sf"/>
</dbReference>
<dbReference type="PANTHER" id="PTHR37984:SF5">
    <property type="entry name" value="PROTEIN NYNRIN-LIKE"/>
    <property type="match status" value="1"/>
</dbReference>
<dbReference type="PROSITE" id="PS50158">
    <property type="entry name" value="ZF_CCHC"/>
    <property type="match status" value="1"/>
</dbReference>